<feature type="domain" description="Pleiotrophin/Midkine N-terminal" evidence="13">
    <location>
        <begin position="26"/>
        <end position="78"/>
    </location>
</feature>
<dbReference type="Ensembl" id="ENSLACT00000021429.2">
    <property type="protein sequence ID" value="ENSLACP00000021288.2"/>
    <property type="gene ID" value="ENSLACG00000018707.2"/>
</dbReference>
<dbReference type="EMBL" id="AFYH01005268">
    <property type="status" value="NOT_ANNOTATED_CDS"/>
    <property type="molecule type" value="Genomic_DNA"/>
</dbReference>
<keyword evidence="15" id="KW-1185">Reference proteome</keyword>
<dbReference type="EMBL" id="AFYH01005272">
    <property type="status" value="NOT_ANNOTATED_CDS"/>
    <property type="molecule type" value="Genomic_DNA"/>
</dbReference>
<keyword evidence="5 10" id="KW-0358">Heparin-binding</keyword>
<dbReference type="AlphaFoldDB" id="H3BHB7"/>
<comment type="subcellular location">
    <subcellularLocation>
        <location evidence="1 10">Secreted</location>
    </subcellularLocation>
</comment>
<dbReference type="InterPro" id="IPR037122">
    <property type="entry name" value="PTN/MK_N_dom_sf"/>
</dbReference>
<dbReference type="EMBL" id="AFYH01005270">
    <property type="status" value="NOT_ANNOTATED_CDS"/>
    <property type="molecule type" value="Genomic_DNA"/>
</dbReference>
<evidence type="ECO:0000259" key="12">
    <source>
        <dbReference type="Pfam" id="PF01091"/>
    </source>
</evidence>
<dbReference type="OrthoDB" id="8818336at2759"/>
<feature type="domain" description="Pleiotrophin/Midkine C-terminal" evidence="12">
    <location>
        <begin position="79"/>
        <end position="139"/>
    </location>
</feature>
<dbReference type="PANTHER" id="PTHR13850">
    <property type="entry name" value="PLEIOTROPHIN FAMILY MEMBER"/>
    <property type="match status" value="1"/>
</dbReference>
<organism evidence="14 15">
    <name type="scientific">Latimeria chalumnae</name>
    <name type="common">Coelacanth</name>
    <dbReference type="NCBI Taxonomy" id="7897"/>
    <lineage>
        <taxon>Eukaryota</taxon>
        <taxon>Metazoa</taxon>
        <taxon>Chordata</taxon>
        <taxon>Craniata</taxon>
        <taxon>Vertebrata</taxon>
        <taxon>Euteleostomi</taxon>
        <taxon>Coelacanthiformes</taxon>
        <taxon>Coelacanthidae</taxon>
        <taxon>Latimeria</taxon>
    </lineage>
</organism>
<feature type="signal peptide" evidence="10">
    <location>
        <begin position="1"/>
        <end position="24"/>
    </location>
</feature>
<dbReference type="GeneID" id="102345445"/>
<dbReference type="EMBL" id="AFYH01005269">
    <property type="status" value="NOT_ANNOTATED_CDS"/>
    <property type="molecule type" value="Genomic_DNA"/>
</dbReference>
<proteinExistence type="inferred from homology"/>
<dbReference type="GO" id="GO:0051781">
    <property type="term" value="P:positive regulation of cell division"/>
    <property type="evidence" value="ECO:0007669"/>
    <property type="project" value="UniProtKB-UniRule"/>
</dbReference>
<comment type="similarity">
    <text evidence="2 10">Belongs to the pleiotrophin family.</text>
</comment>
<dbReference type="GO" id="GO:0005576">
    <property type="term" value="C:extracellular region"/>
    <property type="evidence" value="ECO:0007669"/>
    <property type="project" value="UniProtKB-SubCell"/>
</dbReference>
<evidence type="ECO:0000256" key="7">
    <source>
        <dbReference type="ARBA" id="ARBA00023030"/>
    </source>
</evidence>
<dbReference type="eggNOG" id="ENOG502S022">
    <property type="taxonomic scope" value="Eukaryota"/>
</dbReference>
<evidence type="ECO:0000256" key="6">
    <source>
        <dbReference type="ARBA" id="ARBA00022729"/>
    </source>
</evidence>
<feature type="chain" id="PRO_5003580129" description="Midkine" evidence="10">
    <location>
        <begin position="25"/>
        <end position="141"/>
    </location>
</feature>
<dbReference type="SUPFAM" id="SSF57288">
    <property type="entry name" value="Midkine"/>
    <property type="match status" value="2"/>
</dbReference>
<dbReference type="CTD" id="30277"/>
<feature type="compositionally biased region" description="Basic residues" evidence="11">
    <location>
        <begin position="128"/>
        <end position="141"/>
    </location>
</feature>
<dbReference type="Pfam" id="PF01091">
    <property type="entry name" value="PTN_MK_C"/>
    <property type="match status" value="1"/>
</dbReference>
<dbReference type="InterPro" id="IPR020090">
    <property type="entry name" value="PTN/MK_C_dom"/>
</dbReference>
<dbReference type="InterPro" id="IPR020091">
    <property type="entry name" value="PTN/MK_diS_sf"/>
</dbReference>
<evidence type="ECO:0000256" key="3">
    <source>
        <dbReference type="ARBA" id="ARBA00022473"/>
    </source>
</evidence>
<dbReference type="SMART" id="SM00193">
    <property type="entry name" value="PTN"/>
    <property type="match status" value="1"/>
</dbReference>
<evidence type="ECO:0000259" key="13">
    <source>
        <dbReference type="Pfam" id="PF05196"/>
    </source>
</evidence>
<evidence type="ECO:0000256" key="11">
    <source>
        <dbReference type="SAM" id="MobiDB-lite"/>
    </source>
</evidence>
<dbReference type="HOGENOM" id="CLU_136864_0_0_1"/>
<dbReference type="FunFam" id="2.30.90.10:FF:000001">
    <property type="entry name" value="Pleiotrophin"/>
    <property type="match status" value="1"/>
</dbReference>
<evidence type="ECO:0000256" key="10">
    <source>
        <dbReference type="RuleBase" id="RU369117"/>
    </source>
</evidence>
<evidence type="ECO:0000313" key="14">
    <source>
        <dbReference type="Ensembl" id="ENSLACP00000021288.2"/>
    </source>
</evidence>
<keyword evidence="9 10" id="KW-0497">Mitogen</keyword>
<evidence type="ECO:0000313" key="15">
    <source>
        <dbReference type="Proteomes" id="UP000008672"/>
    </source>
</evidence>
<dbReference type="GeneTree" id="ENSGT00390000007640"/>
<evidence type="ECO:0000256" key="8">
    <source>
        <dbReference type="ARBA" id="ARBA00023157"/>
    </source>
</evidence>
<dbReference type="Bgee" id="ENSLACG00000018707">
    <property type="expression patterns" value="Expressed in pelvic fin and 4 other cell types or tissues"/>
</dbReference>
<dbReference type="InterPro" id="IPR038130">
    <property type="entry name" value="PTN/MK_C_dom_sf"/>
</dbReference>
<keyword evidence="6 10" id="KW-0732">Signal</keyword>
<dbReference type="Gene3D" id="2.30.90.10">
    <property type="entry name" value="Heparin-binding Growth Factor, Midkine, Chain A- C-terminal Domain"/>
    <property type="match status" value="1"/>
</dbReference>
<keyword evidence="8 10" id="KW-1015">Disulfide bond</keyword>
<dbReference type="KEGG" id="lcm:102345445"/>
<dbReference type="InParanoid" id="H3BHB7"/>
<evidence type="ECO:0000256" key="9">
    <source>
        <dbReference type="ARBA" id="ARBA00023246"/>
    </source>
</evidence>
<keyword evidence="7 10" id="KW-0339">Growth factor</keyword>
<keyword evidence="4 10" id="KW-0964">Secreted</keyword>
<dbReference type="STRING" id="7897.ENSLACP00000021288"/>
<dbReference type="Proteomes" id="UP000008672">
    <property type="component" value="Unassembled WGS sequence"/>
</dbReference>
<dbReference type="Gene3D" id="2.20.60.10">
    <property type="entry name" value="Pleiotrophin/Midkine, N-terminal domain"/>
    <property type="match status" value="1"/>
</dbReference>
<evidence type="ECO:0000256" key="1">
    <source>
        <dbReference type="ARBA" id="ARBA00004613"/>
    </source>
</evidence>
<sequence length="141" mass="15478">MKLQGLLSLVLTFLVVLMAATSEAGKNKKVKEKPCDQIQWRACMPNNGDCGLGFREGVCGDQVKKVNCKVPCNWKKEFGADCKYKFGNWGECDPVSKVKTRSGTLKKSRFNADCQQAVEATKPCSPKGKSKSKGKKVKGKN</sequence>
<dbReference type="GO" id="GO:0008201">
    <property type="term" value="F:heparin binding"/>
    <property type="evidence" value="ECO:0007669"/>
    <property type="project" value="UniProtKB-UniRule"/>
</dbReference>
<reference evidence="14" key="3">
    <citation type="submission" date="2025-09" db="UniProtKB">
        <authorList>
            <consortium name="Ensembl"/>
        </authorList>
    </citation>
    <scope>IDENTIFICATION</scope>
</reference>
<keyword evidence="3" id="KW-0217">Developmental protein</keyword>
<comment type="function">
    <text evidence="10">Secreted protein that functions as cytokine and growth factor and mediates its signal through cell-surface proteoglycan and non-proteoglycan receptors. Regulates many processes like inflammatory response, cell proliferation, cell adhesion, cell growth, cell survival, tissue regeneration, cell differentiation and cell migration.</text>
</comment>
<feature type="region of interest" description="Disordered" evidence="11">
    <location>
        <begin position="122"/>
        <end position="141"/>
    </location>
</feature>
<dbReference type="EMBL" id="AFYH01005273">
    <property type="status" value="NOT_ANNOTATED_CDS"/>
    <property type="molecule type" value="Genomic_DNA"/>
</dbReference>
<dbReference type="OMA" id="GNECAEW"/>
<evidence type="ECO:0000256" key="4">
    <source>
        <dbReference type="ARBA" id="ARBA00022525"/>
    </source>
</evidence>
<reference evidence="14" key="2">
    <citation type="submission" date="2025-08" db="UniProtKB">
        <authorList>
            <consortium name="Ensembl"/>
        </authorList>
    </citation>
    <scope>IDENTIFICATION</scope>
</reference>
<dbReference type="EMBL" id="AFYH01005271">
    <property type="status" value="NOT_ANNOTATED_CDS"/>
    <property type="molecule type" value="Genomic_DNA"/>
</dbReference>
<dbReference type="PANTHER" id="PTHR13850:SF2">
    <property type="entry name" value="MIDKINE"/>
    <property type="match status" value="1"/>
</dbReference>
<gene>
    <name evidence="14" type="primary">MDK</name>
</gene>
<evidence type="ECO:0000256" key="2">
    <source>
        <dbReference type="ARBA" id="ARBA00005403"/>
    </source>
</evidence>
<name>H3BHB7_LATCH</name>
<protein>
    <recommendedName>
        <fullName evidence="10">Midkine</fullName>
        <shortName evidence="10">MK</shortName>
    </recommendedName>
</protein>
<reference evidence="15" key="1">
    <citation type="submission" date="2011-08" db="EMBL/GenBank/DDBJ databases">
        <title>The draft genome of Latimeria chalumnae.</title>
        <authorList>
            <person name="Di Palma F."/>
            <person name="Alfoldi J."/>
            <person name="Johnson J."/>
            <person name="Berlin A."/>
            <person name="Gnerre S."/>
            <person name="Jaffe D."/>
            <person name="MacCallum I."/>
            <person name="Young S."/>
            <person name="Walker B.J."/>
            <person name="Lander E."/>
            <person name="Lindblad-Toh K."/>
        </authorList>
    </citation>
    <scope>NUCLEOTIDE SEQUENCE [LARGE SCALE GENOMIC DNA]</scope>
    <source>
        <strain evidence="15">Wild caught</strain>
    </source>
</reference>
<dbReference type="InterPro" id="IPR000762">
    <property type="entry name" value="Midkine_heparin-bd_GF"/>
</dbReference>
<dbReference type="InterPro" id="IPR020089">
    <property type="entry name" value="PTN/MK_N_dom"/>
</dbReference>
<dbReference type="Pfam" id="PF05196">
    <property type="entry name" value="PTN_MK_N"/>
    <property type="match status" value="1"/>
</dbReference>
<evidence type="ECO:0000256" key="5">
    <source>
        <dbReference type="ARBA" id="ARBA00022674"/>
    </source>
</evidence>
<dbReference type="PRINTS" id="PR00269">
    <property type="entry name" value="PTNMIDKINE"/>
</dbReference>
<accession>H3BHB7</accession>
<dbReference type="GO" id="GO:0008083">
    <property type="term" value="F:growth factor activity"/>
    <property type="evidence" value="ECO:0007669"/>
    <property type="project" value="UniProtKB-UniRule"/>
</dbReference>